<keyword evidence="2" id="KW-1185">Reference proteome</keyword>
<accession>A0ABT8SBC5</accession>
<comment type="caution">
    <text evidence="1">The sequence shown here is derived from an EMBL/GenBank/DDBJ whole genome shotgun (WGS) entry which is preliminary data.</text>
</comment>
<evidence type="ECO:0000313" key="1">
    <source>
        <dbReference type="EMBL" id="MDO1535502.1"/>
    </source>
</evidence>
<gene>
    <name evidence="1" type="ORF">Q2T77_24765</name>
</gene>
<dbReference type="Gene3D" id="3.30.530.20">
    <property type="match status" value="1"/>
</dbReference>
<protein>
    <submittedName>
        <fullName evidence="1">SRPBCC family protein</fullName>
    </submittedName>
</protein>
<dbReference type="EMBL" id="JAUKVY010000020">
    <property type="protein sequence ID" value="MDO1535502.1"/>
    <property type="molecule type" value="Genomic_DNA"/>
</dbReference>
<evidence type="ECO:0000313" key="2">
    <source>
        <dbReference type="Proteomes" id="UP001169027"/>
    </source>
</evidence>
<organism evidence="1 2">
    <name type="scientific">Variovorax ginsengisoli</name>
    <dbReference type="NCBI Taxonomy" id="363844"/>
    <lineage>
        <taxon>Bacteria</taxon>
        <taxon>Pseudomonadati</taxon>
        <taxon>Pseudomonadota</taxon>
        <taxon>Betaproteobacteria</taxon>
        <taxon>Burkholderiales</taxon>
        <taxon>Comamonadaceae</taxon>
        <taxon>Variovorax</taxon>
    </lineage>
</organism>
<sequence length="134" mass="14353">MSNEAVVVTQAVDVPADVVYAFARQMDKLPLWASGLAKGITQRDGEWFADSPMGEVKVAMAPANAFGVLDHDVTLPNGVSVHNAFRVTPCGDGSLLSFVVIRPADASAQSFEADVAHVRRDLAALKQLVERQHP</sequence>
<dbReference type="InterPro" id="IPR023393">
    <property type="entry name" value="START-like_dom_sf"/>
</dbReference>
<dbReference type="RefSeq" id="WP_301813223.1">
    <property type="nucleotide sequence ID" value="NZ_JAUJZH010000020.1"/>
</dbReference>
<dbReference type="Proteomes" id="UP001169027">
    <property type="component" value="Unassembled WGS sequence"/>
</dbReference>
<name>A0ABT8SBC5_9BURK</name>
<reference evidence="1" key="1">
    <citation type="submission" date="2023-06" db="EMBL/GenBank/DDBJ databases">
        <authorList>
            <person name="Jiang Y."/>
            <person name="Liu Q."/>
        </authorList>
    </citation>
    <scope>NUCLEOTIDE SEQUENCE</scope>
    <source>
        <strain evidence="1">CGMCC 1.12090</strain>
    </source>
</reference>
<proteinExistence type="predicted"/>
<dbReference type="SUPFAM" id="SSF55961">
    <property type="entry name" value="Bet v1-like"/>
    <property type="match status" value="1"/>
</dbReference>